<proteinExistence type="predicted"/>
<reference evidence="1" key="1">
    <citation type="submission" date="2014-11" db="EMBL/GenBank/DDBJ databases">
        <authorList>
            <person name="Amaro Gonzalez C."/>
        </authorList>
    </citation>
    <scope>NUCLEOTIDE SEQUENCE</scope>
</reference>
<dbReference type="EMBL" id="GBXM01053956">
    <property type="protein sequence ID" value="JAH54621.1"/>
    <property type="molecule type" value="Transcribed_RNA"/>
</dbReference>
<organism evidence="1">
    <name type="scientific">Anguilla anguilla</name>
    <name type="common">European freshwater eel</name>
    <name type="synonym">Muraena anguilla</name>
    <dbReference type="NCBI Taxonomy" id="7936"/>
    <lineage>
        <taxon>Eukaryota</taxon>
        <taxon>Metazoa</taxon>
        <taxon>Chordata</taxon>
        <taxon>Craniata</taxon>
        <taxon>Vertebrata</taxon>
        <taxon>Euteleostomi</taxon>
        <taxon>Actinopterygii</taxon>
        <taxon>Neopterygii</taxon>
        <taxon>Teleostei</taxon>
        <taxon>Anguilliformes</taxon>
        <taxon>Anguillidae</taxon>
        <taxon>Anguilla</taxon>
    </lineage>
</organism>
<reference evidence="1" key="2">
    <citation type="journal article" date="2015" name="Fish Shellfish Immunol.">
        <title>Early steps in the European eel (Anguilla anguilla)-Vibrio vulnificus interaction in the gills: Role of the RtxA13 toxin.</title>
        <authorList>
            <person name="Callol A."/>
            <person name="Pajuelo D."/>
            <person name="Ebbesson L."/>
            <person name="Teles M."/>
            <person name="MacKenzie S."/>
            <person name="Amaro C."/>
        </authorList>
    </citation>
    <scope>NUCLEOTIDE SEQUENCE</scope>
</reference>
<protein>
    <submittedName>
        <fullName evidence="1">Uncharacterized protein</fullName>
    </submittedName>
</protein>
<name>A0A0E9TLY0_ANGAN</name>
<dbReference type="AlphaFoldDB" id="A0A0E9TLY0"/>
<evidence type="ECO:0000313" key="1">
    <source>
        <dbReference type="EMBL" id="JAH54621.1"/>
    </source>
</evidence>
<accession>A0A0E9TLY0</accession>
<sequence length="69" mass="8160">MKVTVSTVTLSRVKETFNPCEFRMRQNEKELVLLPSPRYCRIVRGPAGRERDKGLYLVSCWSPKRRLYI</sequence>